<keyword evidence="3" id="KW-0560">Oxidoreductase</keyword>
<organism evidence="5 6">
    <name type="scientific">Flavobacterium branchiophilum</name>
    <dbReference type="NCBI Taxonomy" id="55197"/>
    <lineage>
        <taxon>Bacteria</taxon>
        <taxon>Pseudomonadati</taxon>
        <taxon>Bacteroidota</taxon>
        <taxon>Flavobacteriia</taxon>
        <taxon>Flavobacteriales</taxon>
        <taxon>Flavobacteriaceae</taxon>
        <taxon>Flavobacterium</taxon>
    </lineage>
</organism>
<dbReference type="GO" id="GO:0005506">
    <property type="term" value="F:iron ion binding"/>
    <property type="evidence" value="ECO:0007669"/>
    <property type="project" value="InterPro"/>
</dbReference>
<evidence type="ECO:0000256" key="1">
    <source>
        <dbReference type="ARBA" id="ARBA00001961"/>
    </source>
</evidence>
<dbReference type="AlphaFoldDB" id="A0A2H3KCW6"/>
<dbReference type="GO" id="GO:0016705">
    <property type="term" value="F:oxidoreductase activity, acting on paired donors, with incorporation or reduction of molecular oxygen"/>
    <property type="evidence" value="ECO:0007669"/>
    <property type="project" value="InterPro"/>
</dbReference>
<evidence type="ECO:0000313" key="6">
    <source>
        <dbReference type="Proteomes" id="UP000220828"/>
    </source>
</evidence>
<evidence type="ECO:0000256" key="2">
    <source>
        <dbReference type="ARBA" id="ARBA00022964"/>
    </source>
</evidence>
<comment type="cofactor">
    <cofactor evidence="1">
        <name>L-ascorbate</name>
        <dbReference type="ChEBI" id="CHEBI:38290"/>
    </cofactor>
</comment>
<dbReference type="InterPro" id="IPR006620">
    <property type="entry name" value="Pro_4_hyd_alph"/>
</dbReference>
<dbReference type="SMART" id="SM00702">
    <property type="entry name" value="P4Hc"/>
    <property type="match status" value="1"/>
</dbReference>
<evidence type="ECO:0000313" key="5">
    <source>
        <dbReference type="EMBL" id="PDS25246.1"/>
    </source>
</evidence>
<dbReference type="RefSeq" id="WP_097553787.1">
    <property type="nucleotide sequence ID" value="NZ_PCMW01000030.1"/>
</dbReference>
<sequence length="271" mass="31666">MYNRTNVALLIYEQLNAQKLALHEQFLKSKHEIGFFYIDQLLPNDLALLLHDVFPKSDAMVLKKSLREDKYIAVQMNLYHPILEEVLFAFQDEKIVRIISEICTIDDVIPDDSLYAGGISLMEKNQFLNPHLDNSHDKNREKWRVLNLLYYVSPNWTLENGGHLELWPHGLQHKPVTIASQFNRLVVMATHQKSLHSVSPVVVNDARKCISNYYFSNQPLTDLDQFHVTSFRGRPENKLTDVILQADNCLRMLVRQFFKKGIKENSHFYKK</sequence>
<dbReference type="GO" id="GO:0051213">
    <property type="term" value="F:dioxygenase activity"/>
    <property type="evidence" value="ECO:0007669"/>
    <property type="project" value="UniProtKB-KW"/>
</dbReference>
<dbReference type="OrthoDB" id="9783171at2"/>
<dbReference type="GO" id="GO:0031418">
    <property type="term" value="F:L-ascorbic acid binding"/>
    <property type="evidence" value="ECO:0007669"/>
    <property type="project" value="InterPro"/>
</dbReference>
<feature type="domain" description="Prolyl 4-hydroxylase alpha subunit" evidence="4">
    <location>
        <begin position="45"/>
        <end position="216"/>
    </location>
</feature>
<evidence type="ECO:0000259" key="4">
    <source>
        <dbReference type="SMART" id="SM00702"/>
    </source>
</evidence>
<protein>
    <submittedName>
        <fullName evidence="5">2OG-Fe(II) oxygenase</fullName>
    </submittedName>
</protein>
<proteinExistence type="predicted"/>
<reference evidence="5 6" key="1">
    <citation type="submission" date="2017-09" db="EMBL/GenBank/DDBJ databases">
        <title>Whole genomes of Flavobacteriaceae.</title>
        <authorList>
            <person name="Stine C."/>
            <person name="Li C."/>
            <person name="Tadesse D."/>
        </authorList>
    </citation>
    <scope>NUCLEOTIDE SEQUENCE [LARGE SCALE GENOMIC DNA]</scope>
    <source>
        <strain evidence="5 6">ATCC 35036</strain>
    </source>
</reference>
<name>A0A2H3KCW6_9FLAO</name>
<dbReference type="EMBL" id="PCMW01000030">
    <property type="protein sequence ID" value="PDS25246.1"/>
    <property type="molecule type" value="Genomic_DNA"/>
</dbReference>
<accession>A0A2H3KCW6</accession>
<dbReference type="Proteomes" id="UP000220828">
    <property type="component" value="Unassembled WGS sequence"/>
</dbReference>
<dbReference type="InterPro" id="IPR044862">
    <property type="entry name" value="Pro_4_hyd_alph_FE2OG_OXY"/>
</dbReference>
<comment type="caution">
    <text evidence="5">The sequence shown here is derived from an EMBL/GenBank/DDBJ whole genome shotgun (WGS) entry which is preliminary data.</text>
</comment>
<keyword evidence="2" id="KW-0223">Dioxygenase</keyword>
<dbReference type="Gene3D" id="2.60.120.620">
    <property type="entry name" value="q2cbj1_9rhob like domain"/>
    <property type="match status" value="1"/>
</dbReference>
<dbReference type="Pfam" id="PF13640">
    <property type="entry name" value="2OG-FeII_Oxy_3"/>
    <property type="match status" value="1"/>
</dbReference>
<gene>
    <name evidence="5" type="ORF">B0A77_05260</name>
</gene>
<evidence type="ECO:0000256" key="3">
    <source>
        <dbReference type="ARBA" id="ARBA00023002"/>
    </source>
</evidence>